<dbReference type="GO" id="GO:0016020">
    <property type="term" value="C:membrane"/>
    <property type="evidence" value="ECO:0007669"/>
    <property type="project" value="UniProtKB-SubCell"/>
</dbReference>
<evidence type="ECO:0000256" key="5">
    <source>
        <dbReference type="ARBA" id="ARBA00023136"/>
    </source>
</evidence>
<dbReference type="PIRSF" id="PIRSF006060">
    <property type="entry name" value="AA_transporter"/>
    <property type="match status" value="1"/>
</dbReference>
<dbReference type="Proteomes" id="UP000193685">
    <property type="component" value="Unassembled WGS sequence"/>
</dbReference>
<feature type="transmembrane region" description="Helical" evidence="6">
    <location>
        <begin position="108"/>
        <end position="127"/>
    </location>
</feature>
<dbReference type="OMA" id="WRILFVY"/>
<keyword evidence="5 6" id="KW-0472">Membrane</keyword>
<dbReference type="InterPro" id="IPR050524">
    <property type="entry name" value="APC_YAT"/>
</dbReference>
<dbReference type="OrthoDB" id="3900342at2759"/>
<feature type="domain" description="Amino acid permease/ SLC12A" evidence="7">
    <location>
        <begin position="1"/>
        <end position="448"/>
    </location>
</feature>
<keyword evidence="4 6" id="KW-1133">Transmembrane helix</keyword>
<comment type="caution">
    <text evidence="8">The sequence shown here is derived from an EMBL/GenBank/DDBJ whole genome shotgun (WGS) entry which is preliminary data.</text>
</comment>
<feature type="transmembrane region" description="Helical" evidence="6">
    <location>
        <begin position="424"/>
        <end position="443"/>
    </location>
</feature>
<protein>
    <submittedName>
        <fullName evidence="8">Amino acid permease</fullName>
    </submittedName>
</protein>
<dbReference type="GO" id="GO:0015171">
    <property type="term" value="F:amino acid transmembrane transporter activity"/>
    <property type="evidence" value="ECO:0007669"/>
    <property type="project" value="TreeGrafter"/>
</dbReference>
<dbReference type="Gene3D" id="1.20.1740.10">
    <property type="entry name" value="Amino acid/polyamine transporter I"/>
    <property type="match status" value="1"/>
</dbReference>
<dbReference type="PANTHER" id="PTHR43341">
    <property type="entry name" value="AMINO ACID PERMEASE"/>
    <property type="match status" value="1"/>
</dbReference>
<feature type="transmembrane region" description="Helical" evidence="6">
    <location>
        <begin position="221"/>
        <end position="242"/>
    </location>
</feature>
<dbReference type="EMBL" id="MCFI01000001">
    <property type="protein sequence ID" value="ORY87962.1"/>
    <property type="molecule type" value="Genomic_DNA"/>
</dbReference>
<keyword evidence="9" id="KW-1185">Reference proteome</keyword>
<evidence type="ECO:0000313" key="8">
    <source>
        <dbReference type="EMBL" id="ORY87962.1"/>
    </source>
</evidence>
<dbReference type="GeneID" id="63784033"/>
<sequence>MIAIGGIIGPGLLIGSGGALAAGGPAALLIVFALVGLVALFVMQSVGDLATLYPQGGSFMTWTGRFVDDALSLVVGWNYWLIWVTVLANEYNVSSLLLRYWTTALPGYAWVLLLWFFFGCVALLGVAVYGELEFYLASIKIVGLLVFFVAAIAINTGGIGNQGYIGFRFFDNPGAFAAGFAGVAKVFSFTSTFFAGVEAIGTTAGETRNPRKAIPTAIKQVFFRIIVIYLGTAFFFTLTVPYNASELINAKSRSAASPITIALTRAGWAGSVHLVNAFILVAVISAANSCIYIASRTVLFLANEGKAPRFLARTTRRGVPVNAILFSNFFGLLALINSAEAAGKVYSSLINISSVSTFIVWGIINLSHIRHTAGWKAQGYSRSSMPYQSWYQPYQAYAGLILSTIFTLIQGYSSFAPFNIEDFVVAYIVLPVSVLGYIGWKFWHKTRWLRSHEMDLQSGRILEEDLDAPSLVDGSTQKKKSIWRRMADTVAGNE</sequence>
<evidence type="ECO:0000256" key="1">
    <source>
        <dbReference type="ARBA" id="ARBA00004141"/>
    </source>
</evidence>
<feature type="transmembrane region" description="Helical" evidence="6">
    <location>
        <begin position="319"/>
        <end position="339"/>
    </location>
</feature>
<evidence type="ECO:0000256" key="2">
    <source>
        <dbReference type="ARBA" id="ARBA00022448"/>
    </source>
</evidence>
<dbReference type="STRING" id="56484.A0A1Y2FVE7"/>
<evidence type="ECO:0000259" key="7">
    <source>
        <dbReference type="Pfam" id="PF00324"/>
    </source>
</evidence>
<evidence type="ECO:0000256" key="3">
    <source>
        <dbReference type="ARBA" id="ARBA00022692"/>
    </source>
</evidence>
<gene>
    <name evidence="8" type="ORF">BCR37DRAFT_342512</name>
</gene>
<keyword evidence="2" id="KW-0813">Transport</keyword>
<dbReference type="PANTHER" id="PTHR43341:SF26">
    <property type="entry name" value="GENERAL AMINO ACID PERMEASE AGP3"/>
    <property type="match status" value="1"/>
</dbReference>
<accession>A0A1Y2FVE7</accession>
<evidence type="ECO:0000256" key="6">
    <source>
        <dbReference type="SAM" id="Phobius"/>
    </source>
</evidence>
<reference evidence="8 9" key="1">
    <citation type="submission" date="2016-07" db="EMBL/GenBank/DDBJ databases">
        <title>Pervasive Adenine N6-methylation of Active Genes in Fungi.</title>
        <authorList>
            <consortium name="DOE Joint Genome Institute"/>
            <person name="Mondo S.J."/>
            <person name="Dannebaum R.O."/>
            <person name="Kuo R.C."/>
            <person name="Labutti K."/>
            <person name="Haridas S."/>
            <person name="Kuo A."/>
            <person name="Salamov A."/>
            <person name="Ahrendt S.R."/>
            <person name="Lipzen A."/>
            <person name="Sullivan W."/>
            <person name="Andreopoulos W.B."/>
            <person name="Clum A."/>
            <person name="Lindquist E."/>
            <person name="Daum C."/>
            <person name="Ramamoorthy G.K."/>
            <person name="Gryganskyi A."/>
            <person name="Culley D."/>
            <person name="Magnuson J.K."/>
            <person name="James T.Y."/>
            <person name="O'Malley M.A."/>
            <person name="Stajich J.E."/>
            <person name="Spatafora J.W."/>
            <person name="Visel A."/>
            <person name="Grigoriev I.V."/>
        </authorList>
    </citation>
    <scope>NUCLEOTIDE SEQUENCE [LARGE SCALE GENOMIC DNA]</scope>
    <source>
        <strain evidence="8 9">12-1054</strain>
    </source>
</reference>
<feature type="transmembrane region" description="Helical" evidence="6">
    <location>
        <begin position="277"/>
        <end position="299"/>
    </location>
</feature>
<comment type="subcellular location">
    <subcellularLocation>
        <location evidence="1">Membrane</location>
        <topology evidence="1">Multi-pass membrane protein</topology>
    </subcellularLocation>
</comment>
<keyword evidence="3 6" id="KW-0812">Transmembrane</keyword>
<organism evidence="8 9">
    <name type="scientific">Protomyces lactucae-debilis</name>
    <dbReference type="NCBI Taxonomy" id="2754530"/>
    <lineage>
        <taxon>Eukaryota</taxon>
        <taxon>Fungi</taxon>
        <taxon>Dikarya</taxon>
        <taxon>Ascomycota</taxon>
        <taxon>Taphrinomycotina</taxon>
        <taxon>Taphrinomycetes</taxon>
        <taxon>Taphrinales</taxon>
        <taxon>Protomycetaceae</taxon>
        <taxon>Protomyces</taxon>
    </lineage>
</organism>
<feature type="transmembrane region" description="Helical" evidence="6">
    <location>
        <begin position="174"/>
        <end position="200"/>
    </location>
</feature>
<proteinExistence type="predicted"/>
<evidence type="ECO:0000313" key="9">
    <source>
        <dbReference type="Proteomes" id="UP000193685"/>
    </source>
</evidence>
<feature type="transmembrane region" description="Helical" evidence="6">
    <location>
        <begin position="394"/>
        <end position="412"/>
    </location>
</feature>
<feature type="transmembrane region" description="Helical" evidence="6">
    <location>
        <begin position="345"/>
        <end position="366"/>
    </location>
</feature>
<name>A0A1Y2FVE7_PROLT</name>
<feature type="transmembrane region" description="Helical" evidence="6">
    <location>
        <begin position="66"/>
        <end position="88"/>
    </location>
</feature>
<dbReference type="RefSeq" id="XP_040728457.1">
    <property type="nucleotide sequence ID" value="XM_040867434.1"/>
</dbReference>
<evidence type="ECO:0000256" key="4">
    <source>
        <dbReference type="ARBA" id="ARBA00022989"/>
    </source>
</evidence>
<dbReference type="FunFam" id="1.20.1740.10:FF:000001">
    <property type="entry name" value="Amino acid permease"/>
    <property type="match status" value="1"/>
</dbReference>
<dbReference type="AlphaFoldDB" id="A0A1Y2FVE7"/>
<feature type="transmembrane region" description="Helical" evidence="6">
    <location>
        <begin position="134"/>
        <end position="154"/>
    </location>
</feature>
<dbReference type="Pfam" id="PF00324">
    <property type="entry name" value="AA_permease"/>
    <property type="match status" value="1"/>
</dbReference>
<dbReference type="InterPro" id="IPR004841">
    <property type="entry name" value="AA-permease/SLC12A_dom"/>
</dbReference>
<feature type="transmembrane region" description="Helical" evidence="6">
    <location>
        <begin position="31"/>
        <end position="54"/>
    </location>
</feature>